<evidence type="ECO:0000313" key="2">
    <source>
        <dbReference type="Proteomes" id="UP000218231"/>
    </source>
</evidence>
<dbReference type="Proteomes" id="UP000218231">
    <property type="component" value="Unassembled WGS sequence"/>
</dbReference>
<protein>
    <submittedName>
        <fullName evidence="1">Uncharacterized protein</fullName>
    </submittedName>
</protein>
<keyword evidence="2" id="KW-1185">Reference proteome</keyword>
<dbReference type="AlphaFoldDB" id="A0A2A2JAL6"/>
<dbReference type="EMBL" id="LIAE01010556">
    <property type="protein sequence ID" value="PAV58830.1"/>
    <property type="molecule type" value="Genomic_DNA"/>
</dbReference>
<accession>A0A2A2JAL6</accession>
<organism evidence="1 2">
    <name type="scientific">Diploscapter pachys</name>
    <dbReference type="NCBI Taxonomy" id="2018661"/>
    <lineage>
        <taxon>Eukaryota</taxon>
        <taxon>Metazoa</taxon>
        <taxon>Ecdysozoa</taxon>
        <taxon>Nematoda</taxon>
        <taxon>Chromadorea</taxon>
        <taxon>Rhabditida</taxon>
        <taxon>Rhabditina</taxon>
        <taxon>Rhabditomorpha</taxon>
        <taxon>Rhabditoidea</taxon>
        <taxon>Rhabditidae</taxon>
        <taxon>Diploscapter</taxon>
    </lineage>
</organism>
<reference evidence="1 2" key="1">
    <citation type="journal article" date="2017" name="Curr. Biol.">
        <title>Genome architecture and evolution of a unichromosomal asexual nematode.</title>
        <authorList>
            <person name="Fradin H."/>
            <person name="Zegar C."/>
            <person name="Gutwein M."/>
            <person name="Lucas J."/>
            <person name="Kovtun M."/>
            <person name="Corcoran D."/>
            <person name="Baugh L.R."/>
            <person name="Kiontke K."/>
            <person name="Gunsalus K."/>
            <person name="Fitch D.H."/>
            <person name="Piano F."/>
        </authorList>
    </citation>
    <scope>NUCLEOTIDE SEQUENCE [LARGE SCALE GENOMIC DNA]</scope>
    <source>
        <strain evidence="1">PF1309</strain>
    </source>
</reference>
<proteinExistence type="predicted"/>
<comment type="caution">
    <text evidence="1">The sequence shown here is derived from an EMBL/GenBank/DDBJ whole genome shotgun (WGS) entry which is preliminary data.</text>
</comment>
<evidence type="ECO:0000313" key="1">
    <source>
        <dbReference type="EMBL" id="PAV58830.1"/>
    </source>
</evidence>
<sequence>MNSLSFFITNSMSCGFPNRPSRNCPTSVNLSISCADRQQFSGLTTSLAIRFTSICCGVFSPLTICSPLPSSALMINLLGSDLTGSAVNSTPATPSETISCTTTAIDGLSCCA</sequence>
<gene>
    <name evidence="1" type="ORF">WR25_08838</name>
</gene>
<name>A0A2A2JAL6_9BILA</name>